<protein>
    <recommendedName>
        <fullName evidence="2">precorrin-2 dehydrogenase</fullName>
        <ecNumber evidence="2">1.3.1.76</ecNumber>
    </recommendedName>
</protein>
<keyword evidence="5" id="KW-0627">Porphyrin biosynthesis</keyword>
<keyword evidence="4" id="KW-0520">NAD</keyword>
<evidence type="ECO:0000313" key="8">
    <source>
        <dbReference type="Proteomes" id="UP000325116"/>
    </source>
</evidence>
<dbReference type="Pfam" id="PF13241">
    <property type="entry name" value="NAD_binding_7"/>
    <property type="match status" value="1"/>
</dbReference>
<dbReference type="InterPro" id="IPR006367">
    <property type="entry name" value="Sirohaem_synthase_N"/>
</dbReference>
<dbReference type="Proteomes" id="UP000325116">
    <property type="component" value="Unassembled WGS sequence"/>
</dbReference>
<dbReference type="EMBL" id="SAXT01000001">
    <property type="protein sequence ID" value="TXJ13304.1"/>
    <property type="molecule type" value="Genomic_DNA"/>
</dbReference>
<dbReference type="RefSeq" id="WP_147757506.1">
    <property type="nucleotide sequence ID" value="NZ_CATXRK010000010.1"/>
</dbReference>
<dbReference type="EC" id="1.3.1.76" evidence="2"/>
<dbReference type="PANTHER" id="PTHR35330">
    <property type="entry name" value="SIROHEME BIOSYNTHESIS PROTEIN MET8"/>
    <property type="match status" value="1"/>
</dbReference>
<evidence type="ECO:0000256" key="5">
    <source>
        <dbReference type="ARBA" id="ARBA00023244"/>
    </source>
</evidence>
<evidence type="ECO:0000256" key="1">
    <source>
        <dbReference type="ARBA" id="ARBA00005010"/>
    </source>
</evidence>
<dbReference type="InterPro" id="IPR036291">
    <property type="entry name" value="NAD(P)-bd_dom_sf"/>
</dbReference>
<dbReference type="SUPFAM" id="SSF51735">
    <property type="entry name" value="NAD(P)-binding Rossmann-fold domains"/>
    <property type="match status" value="1"/>
</dbReference>
<dbReference type="GO" id="GO:0004325">
    <property type="term" value="F:ferrochelatase activity"/>
    <property type="evidence" value="ECO:0007669"/>
    <property type="project" value="InterPro"/>
</dbReference>
<evidence type="ECO:0000256" key="6">
    <source>
        <dbReference type="ARBA" id="ARBA00047561"/>
    </source>
</evidence>
<sequence length="152" mass="17444">MFFPVFLNIENKNCLVIGGGKVALRKINKLLEYKASITVISKNIIKEIKLLKNIKIIEKEFEEFNDIKYLKKYFLIIAATNDKKLNDNIANICIKENILINNVSSKDNMNCRFGVSIEKEEYSIAVSAKGNPKKAIKKSIEIKENIENLFNE</sequence>
<reference evidence="7 8" key="1">
    <citation type="journal article" date="1992" name="Lakartidningen">
        <title>[Penicillin V and not amoxicillin is the first choice preparation in acute otitis].</title>
        <authorList>
            <person name="Kamme C."/>
            <person name="Lundgren K."/>
            <person name="Prellner K."/>
        </authorList>
    </citation>
    <scope>NUCLEOTIDE SEQUENCE [LARGE SCALE GENOMIC DNA]</scope>
    <source>
        <strain evidence="7 8">W1</strain>
    </source>
</reference>
<dbReference type="GO" id="GO:0043115">
    <property type="term" value="F:precorrin-2 dehydrogenase activity"/>
    <property type="evidence" value="ECO:0007669"/>
    <property type="project" value="UniProtKB-EC"/>
</dbReference>
<dbReference type="NCBIfam" id="TIGR01470">
    <property type="entry name" value="cysG_Nterm"/>
    <property type="match status" value="1"/>
</dbReference>
<comment type="pathway">
    <text evidence="1">Porphyrin-containing compound metabolism; siroheme biosynthesis; sirohydrochlorin from precorrin-2: step 1/1.</text>
</comment>
<dbReference type="GO" id="GO:0019354">
    <property type="term" value="P:siroheme biosynthetic process"/>
    <property type="evidence" value="ECO:0007669"/>
    <property type="project" value="UniProtKB-UniPathway"/>
</dbReference>
<dbReference type="Gene3D" id="3.40.50.720">
    <property type="entry name" value="NAD(P)-binding Rossmann-like Domain"/>
    <property type="match status" value="1"/>
</dbReference>
<evidence type="ECO:0000256" key="2">
    <source>
        <dbReference type="ARBA" id="ARBA00012400"/>
    </source>
</evidence>
<evidence type="ECO:0000256" key="3">
    <source>
        <dbReference type="ARBA" id="ARBA00023002"/>
    </source>
</evidence>
<accession>A0A5C8CIP9</accession>
<comment type="catalytic activity">
    <reaction evidence="6">
        <text>precorrin-2 + NAD(+) = sirohydrochlorin + NADH + 2 H(+)</text>
        <dbReference type="Rhea" id="RHEA:15613"/>
        <dbReference type="ChEBI" id="CHEBI:15378"/>
        <dbReference type="ChEBI" id="CHEBI:57540"/>
        <dbReference type="ChEBI" id="CHEBI:57945"/>
        <dbReference type="ChEBI" id="CHEBI:58351"/>
        <dbReference type="ChEBI" id="CHEBI:58827"/>
        <dbReference type="EC" id="1.3.1.76"/>
    </reaction>
</comment>
<evidence type="ECO:0000313" key="7">
    <source>
        <dbReference type="EMBL" id="TXJ13304.1"/>
    </source>
</evidence>
<dbReference type="AlphaFoldDB" id="A0A5C8CIP9"/>
<gene>
    <name evidence="7" type="ORF">EPJ80_00730</name>
</gene>
<proteinExistence type="predicted"/>
<keyword evidence="3" id="KW-0560">Oxidoreductase</keyword>
<dbReference type="PANTHER" id="PTHR35330:SF1">
    <property type="entry name" value="SIROHEME BIOSYNTHESIS PROTEIN MET8"/>
    <property type="match status" value="1"/>
</dbReference>
<dbReference type="InterPro" id="IPR028161">
    <property type="entry name" value="Met8-like"/>
</dbReference>
<dbReference type="UniPathway" id="UPA00262">
    <property type="reaction ID" value="UER00222"/>
</dbReference>
<name>A0A5C8CIP9_9SPIR</name>
<evidence type="ECO:0000256" key="4">
    <source>
        <dbReference type="ARBA" id="ARBA00023027"/>
    </source>
</evidence>
<organism evidence="7 8">
    <name type="scientific">Brachyspira aalborgi</name>
    <dbReference type="NCBI Taxonomy" id="29522"/>
    <lineage>
        <taxon>Bacteria</taxon>
        <taxon>Pseudomonadati</taxon>
        <taxon>Spirochaetota</taxon>
        <taxon>Spirochaetia</taxon>
        <taxon>Brachyspirales</taxon>
        <taxon>Brachyspiraceae</taxon>
        <taxon>Brachyspira</taxon>
    </lineage>
</organism>
<comment type="caution">
    <text evidence="7">The sequence shown here is derived from an EMBL/GenBank/DDBJ whole genome shotgun (WGS) entry which is preliminary data.</text>
</comment>